<accession>A0A3S4BAJ8</accession>
<protein>
    <submittedName>
        <fullName evidence="1">561db111-bef4-421c-862d-ee89f76b6d7c</fullName>
    </submittedName>
</protein>
<dbReference type="AlphaFoldDB" id="A0A3S4BAJ8"/>
<evidence type="ECO:0000313" key="2">
    <source>
        <dbReference type="Proteomes" id="UP000289323"/>
    </source>
</evidence>
<proteinExistence type="predicted"/>
<evidence type="ECO:0000313" key="1">
    <source>
        <dbReference type="EMBL" id="SPQ26407.1"/>
    </source>
</evidence>
<dbReference type="Proteomes" id="UP000289323">
    <property type="component" value="Unassembled WGS sequence"/>
</dbReference>
<name>A0A3S4BAJ8_9PEZI</name>
<sequence length="292" mass="32916">MEATKISPFPPTLTRADREFILLAHEVGHSKICRPCQRSILTTFCELSNYHNTGLQLTTDQVLKIDLYPAAVRQLAQAVLDEQLTWVLDDPDRYTHLLHNEWLDLFTRGSPTTSRATDEKWLTKLWFATAGQYTVSDLARGRAYADARDPAAFEEMHLRRLQAGARPLHGAACRCPEARGDWGLTPAERVAEGHHPVLMRYTDHAIKEVYRRFLEARQPAGAGGLGRPPLAVVWRERGMQEGFRALVEEIGPLRQRREGRMERDREIAIAAMALGEVADAEGGNQGERGEQE</sequence>
<gene>
    <name evidence="1" type="ORF">TT172_LOCUS8826</name>
</gene>
<organism evidence="1 2">
    <name type="scientific">Thermothielavioides terrestris</name>
    <dbReference type="NCBI Taxonomy" id="2587410"/>
    <lineage>
        <taxon>Eukaryota</taxon>
        <taxon>Fungi</taxon>
        <taxon>Dikarya</taxon>
        <taxon>Ascomycota</taxon>
        <taxon>Pezizomycotina</taxon>
        <taxon>Sordariomycetes</taxon>
        <taxon>Sordariomycetidae</taxon>
        <taxon>Sordariales</taxon>
        <taxon>Chaetomiaceae</taxon>
        <taxon>Thermothielavioides</taxon>
    </lineage>
</organism>
<reference evidence="1 2" key="1">
    <citation type="submission" date="2018-04" db="EMBL/GenBank/DDBJ databases">
        <authorList>
            <person name="Huttner S."/>
            <person name="Dainat J."/>
        </authorList>
    </citation>
    <scope>NUCLEOTIDE SEQUENCE [LARGE SCALE GENOMIC DNA]</scope>
</reference>
<dbReference type="EMBL" id="OUUZ01000018">
    <property type="protein sequence ID" value="SPQ26407.1"/>
    <property type="molecule type" value="Genomic_DNA"/>
</dbReference>